<protein>
    <submittedName>
        <fullName evidence="4">Alkaline phosphatase</fullName>
    </submittedName>
</protein>
<proteinExistence type="predicted"/>
<dbReference type="AlphaFoldDB" id="A0A183U4U2"/>
<dbReference type="Pfam" id="PF01436">
    <property type="entry name" value="NHL"/>
    <property type="match status" value="1"/>
</dbReference>
<sequence length="69" mass="7307">MDNFAAAVDTPANRYQKWSMGLEPSSATELVDSPGLDPASKFTEPSGVAVNAYNEIVVADTNNHPRAGI</sequence>
<name>A0A183U4U2_TOXCA</name>
<dbReference type="WBParaSite" id="TCNE_0000351201-mRNA-1">
    <property type="protein sequence ID" value="TCNE_0000351201-mRNA-1"/>
    <property type="gene ID" value="TCNE_0000351201"/>
</dbReference>
<organism evidence="3 4">
    <name type="scientific">Toxocara canis</name>
    <name type="common">Canine roundworm</name>
    <dbReference type="NCBI Taxonomy" id="6265"/>
    <lineage>
        <taxon>Eukaryota</taxon>
        <taxon>Metazoa</taxon>
        <taxon>Ecdysozoa</taxon>
        <taxon>Nematoda</taxon>
        <taxon>Chromadorea</taxon>
        <taxon>Rhabditida</taxon>
        <taxon>Spirurina</taxon>
        <taxon>Ascaridomorpha</taxon>
        <taxon>Ascaridoidea</taxon>
        <taxon>Toxocaridae</taxon>
        <taxon>Toxocara</taxon>
    </lineage>
</organism>
<evidence type="ECO:0000256" key="1">
    <source>
        <dbReference type="ARBA" id="ARBA00022737"/>
    </source>
</evidence>
<dbReference type="InterPro" id="IPR001258">
    <property type="entry name" value="NHL_repeat"/>
</dbReference>
<evidence type="ECO:0000313" key="4">
    <source>
        <dbReference type="WBParaSite" id="TCNE_0000351201-mRNA-1"/>
    </source>
</evidence>
<accession>A0A183U4U2</accession>
<evidence type="ECO:0000313" key="3">
    <source>
        <dbReference type="Proteomes" id="UP000050794"/>
    </source>
</evidence>
<dbReference type="Gene3D" id="2.40.10.500">
    <property type="match status" value="1"/>
</dbReference>
<keyword evidence="1" id="KW-0677">Repeat</keyword>
<gene>
    <name evidence="2" type="ORF">TCNE_LOCUS3512</name>
</gene>
<reference evidence="2 3" key="2">
    <citation type="submission" date="2018-11" db="EMBL/GenBank/DDBJ databases">
        <authorList>
            <consortium name="Pathogen Informatics"/>
        </authorList>
    </citation>
    <scope>NUCLEOTIDE SEQUENCE [LARGE SCALE GENOMIC DNA]</scope>
</reference>
<dbReference type="Proteomes" id="UP000050794">
    <property type="component" value="Unassembled WGS sequence"/>
</dbReference>
<reference evidence="4" key="1">
    <citation type="submission" date="2016-06" db="UniProtKB">
        <authorList>
            <consortium name="WormBaseParasite"/>
        </authorList>
    </citation>
    <scope>IDENTIFICATION</scope>
</reference>
<keyword evidence="3" id="KW-1185">Reference proteome</keyword>
<evidence type="ECO:0000313" key="2">
    <source>
        <dbReference type="EMBL" id="VDM29229.1"/>
    </source>
</evidence>
<dbReference type="EMBL" id="UYWY01004560">
    <property type="protein sequence ID" value="VDM29229.1"/>
    <property type="molecule type" value="Genomic_DNA"/>
</dbReference>